<proteinExistence type="predicted"/>
<dbReference type="OrthoDB" id="6350415at2759"/>
<evidence type="ECO:0000313" key="2">
    <source>
        <dbReference type="Proteomes" id="UP000691718"/>
    </source>
</evidence>
<reference evidence="1" key="1">
    <citation type="submission" date="2021-04" db="EMBL/GenBank/DDBJ databases">
        <authorList>
            <person name="Tunstrom K."/>
        </authorList>
    </citation>
    <scope>NUCLEOTIDE SEQUENCE</scope>
</reference>
<sequence>MDAGVLDCDPTEIDRGLCACKGVPSLGILKDVQKAYEERIELIKKAGGCNKLQKELELMRSWVRDLVEQNGMLARAVEELEAEVSSRMVLEKRRSSEIESELRTEVSVLRRRLARKDSDVRGLLELLRRLRDFDHRDIGDIRFYEVTQHDIFGCTIPTDLECEDKQCDKRTSKKDFQRIMTL</sequence>
<organism evidence="1 2">
    <name type="scientific">Parnassius apollo</name>
    <name type="common">Apollo butterfly</name>
    <name type="synonym">Papilio apollo</name>
    <dbReference type="NCBI Taxonomy" id="110799"/>
    <lineage>
        <taxon>Eukaryota</taxon>
        <taxon>Metazoa</taxon>
        <taxon>Ecdysozoa</taxon>
        <taxon>Arthropoda</taxon>
        <taxon>Hexapoda</taxon>
        <taxon>Insecta</taxon>
        <taxon>Pterygota</taxon>
        <taxon>Neoptera</taxon>
        <taxon>Endopterygota</taxon>
        <taxon>Lepidoptera</taxon>
        <taxon>Glossata</taxon>
        <taxon>Ditrysia</taxon>
        <taxon>Papilionoidea</taxon>
        <taxon>Papilionidae</taxon>
        <taxon>Parnassiinae</taxon>
        <taxon>Parnassini</taxon>
        <taxon>Parnassius</taxon>
        <taxon>Parnassius</taxon>
    </lineage>
</organism>
<comment type="caution">
    <text evidence="1">The sequence shown here is derived from an EMBL/GenBank/DDBJ whole genome shotgun (WGS) entry which is preliminary data.</text>
</comment>
<dbReference type="EMBL" id="CAJQZP010001459">
    <property type="protein sequence ID" value="CAG5048045.1"/>
    <property type="molecule type" value="Genomic_DNA"/>
</dbReference>
<dbReference type="Proteomes" id="UP000691718">
    <property type="component" value="Unassembled WGS sequence"/>
</dbReference>
<accession>A0A8S3Y0C0</accession>
<gene>
    <name evidence="1" type="ORF">PAPOLLO_LOCUS24073</name>
</gene>
<protein>
    <submittedName>
        <fullName evidence="1">(apollo) hypothetical protein</fullName>
    </submittedName>
</protein>
<name>A0A8S3Y0C0_PARAO</name>
<evidence type="ECO:0000313" key="1">
    <source>
        <dbReference type="EMBL" id="CAG5048045.1"/>
    </source>
</evidence>
<keyword evidence="2" id="KW-1185">Reference proteome</keyword>
<dbReference type="AlphaFoldDB" id="A0A8S3Y0C0"/>